<dbReference type="Proteomes" id="UP000261284">
    <property type="component" value="Unassembled WGS sequence"/>
</dbReference>
<comment type="caution">
    <text evidence="1">The sequence shown here is derived from an EMBL/GenBank/DDBJ whole genome shotgun (WGS) entry which is preliminary data.</text>
</comment>
<gene>
    <name evidence="1" type="ORF">DXN05_22210</name>
</gene>
<sequence>MYFAITRWLKNVFIKMIFYLFLLEPKTEDSMGNACIRFPLRRTLCDQYNTVQKKIWLCLLPAIAQKIIIVQ</sequence>
<organism evidence="1 2">
    <name type="scientific">Deminuibacter soli</name>
    <dbReference type="NCBI Taxonomy" id="2291815"/>
    <lineage>
        <taxon>Bacteria</taxon>
        <taxon>Pseudomonadati</taxon>
        <taxon>Bacteroidota</taxon>
        <taxon>Chitinophagia</taxon>
        <taxon>Chitinophagales</taxon>
        <taxon>Chitinophagaceae</taxon>
        <taxon>Deminuibacter</taxon>
    </lineage>
</organism>
<accession>A0A3E1NDM0</accession>
<keyword evidence="2" id="KW-1185">Reference proteome</keyword>
<evidence type="ECO:0000313" key="1">
    <source>
        <dbReference type="EMBL" id="RFM26040.1"/>
    </source>
</evidence>
<name>A0A3E1NDM0_9BACT</name>
<dbReference type="AlphaFoldDB" id="A0A3E1NDM0"/>
<dbReference type="EMBL" id="QTJU01000012">
    <property type="protein sequence ID" value="RFM26040.1"/>
    <property type="molecule type" value="Genomic_DNA"/>
</dbReference>
<proteinExistence type="predicted"/>
<protein>
    <submittedName>
        <fullName evidence="1">Uncharacterized protein</fullName>
    </submittedName>
</protein>
<reference evidence="1 2" key="1">
    <citation type="submission" date="2018-08" db="EMBL/GenBank/DDBJ databases">
        <title>Chitinophagaceae sp. K23C18032701, a novel bacterium isolated from forest soil.</title>
        <authorList>
            <person name="Wang C."/>
        </authorList>
    </citation>
    <scope>NUCLEOTIDE SEQUENCE [LARGE SCALE GENOMIC DNA]</scope>
    <source>
        <strain evidence="1 2">K23C18032701</strain>
    </source>
</reference>
<evidence type="ECO:0000313" key="2">
    <source>
        <dbReference type="Proteomes" id="UP000261284"/>
    </source>
</evidence>